<keyword evidence="3" id="KW-1185">Reference proteome</keyword>
<dbReference type="EMBL" id="RBLC01000003">
    <property type="protein sequence ID" value="RKS21767.1"/>
    <property type="molecule type" value="Genomic_DNA"/>
</dbReference>
<comment type="caution">
    <text evidence="2">The sequence shown here is derived from an EMBL/GenBank/DDBJ whole genome shotgun (WGS) entry which is preliminary data.</text>
</comment>
<dbReference type="OrthoDB" id="9813328at2"/>
<accession>A0A495M6P9</accession>
<dbReference type="Proteomes" id="UP000277579">
    <property type="component" value="Unassembled WGS sequence"/>
</dbReference>
<feature type="domain" description="NERD" evidence="1">
    <location>
        <begin position="53"/>
        <end position="172"/>
    </location>
</feature>
<dbReference type="PROSITE" id="PS50965">
    <property type="entry name" value="NERD"/>
    <property type="match status" value="1"/>
</dbReference>
<evidence type="ECO:0000313" key="2">
    <source>
        <dbReference type="EMBL" id="RKS21767.1"/>
    </source>
</evidence>
<dbReference type="AlphaFoldDB" id="A0A495M6P9"/>
<sequence>MDIVFILFIIVGLVIIFNKMRDYIEAKNNVPQRSYYIPIQEKETIEPVTQSHRGTRAERRLVAKLLKSGIPAQTIFHDLYLKKYKDKYSQIDLVVATKVGILVFEIKDYSGWIFGNGHQTRWTQVLAFGQQKYSFYNPILQNNKHIADLKKQLQQFQNIPFYSIIVFDGDCTLKDITFVPEGTYIVKAERVIEVMQIITETNTPAPYTNKNDVVRVLKQAVQNGESYEVQRQHVENIKDMLGEDRIFN</sequence>
<evidence type="ECO:0000259" key="1">
    <source>
        <dbReference type="PROSITE" id="PS50965"/>
    </source>
</evidence>
<gene>
    <name evidence="2" type="ORF">CLV94_2402</name>
</gene>
<dbReference type="RefSeq" id="WP_121376711.1">
    <property type="nucleotide sequence ID" value="NZ_RBLC01000003.1"/>
</dbReference>
<dbReference type="InterPro" id="IPR011528">
    <property type="entry name" value="NERD"/>
</dbReference>
<proteinExistence type="predicted"/>
<organism evidence="2 3">
    <name type="scientific">Flavobacterium endophyticum</name>
    <dbReference type="NCBI Taxonomy" id="1540163"/>
    <lineage>
        <taxon>Bacteria</taxon>
        <taxon>Pseudomonadati</taxon>
        <taxon>Bacteroidota</taxon>
        <taxon>Flavobacteriia</taxon>
        <taxon>Flavobacteriales</taxon>
        <taxon>Flavobacteriaceae</taxon>
        <taxon>Flavobacterium</taxon>
    </lineage>
</organism>
<reference evidence="2 3" key="1">
    <citation type="submission" date="2018-10" db="EMBL/GenBank/DDBJ databases">
        <title>Genomic Encyclopedia of Archaeal and Bacterial Type Strains, Phase II (KMG-II): from individual species to whole genera.</title>
        <authorList>
            <person name="Goeker M."/>
        </authorList>
    </citation>
    <scope>NUCLEOTIDE SEQUENCE [LARGE SCALE GENOMIC DNA]</scope>
    <source>
        <strain evidence="2 3">DSM 29537</strain>
    </source>
</reference>
<evidence type="ECO:0000313" key="3">
    <source>
        <dbReference type="Proteomes" id="UP000277579"/>
    </source>
</evidence>
<protein>
    <submittedName>
        <fullName evidence="2">Nuclease-like protein</fullName>
    </submittedName>
</protein>
<dbReference type="Pfam" id="PF08378">
    <property type="entry name" value="NERD"/>
    <property type="match status" value="1"/>
</dbReference>
<name>A0A495M6P9_9FLAO</name>